<accession>A0ABW3JC75</accession>
<protein>
    <submittedName>
        <fullName evidence="1">Uncharacterized protein</fullName>
    </submittedName>
</protein>
<proteinExistence type="predicted"/>
<dbReference type="CDD" id="cd11532">
    <property type="entry name" value="NTP-PPase_COG4997"/>
    <property type="match status" value="1"/>
</dbReference>
<reference evidence="2" key="1">
    <citation type="journal article" date="2019" name="Int. J. Syst. Evol. Microbiol.">
        <title>The Global Catalogue of Microorganisms (GCM) 10K type strain sequencing project: providing services to taxonomists for standard genome sequencing and annotation.</title>
        <authorList>
            <consortium name="The Broad Institute Genomics Platform"/>
            <consortium name="The Broad Institute Genome Sequencing Center for Infectious Disease"/>
            <person name="Wu L."/>
            <person name="Ma J."/>
        </authorList>
    </citation>
    <scope>NUCLEOTIDE SEQUENCE [LARGE SCALE GENOMIC DNA]</scope>
    <source>
        <strain evidence="2">CCUG 61697</strain>
    </source>
</reference>
<dbReference type="SUPFAM" id="SSF101386">
    <property type="entry name" value="all-alpha NTP pyrophosphatases"/>
    <property type="match status" value="1"/>
</dbReference>
<evidence type="ECO:0000313" key="2">
    <source>
        <dbReference type="Proteomes" id="UP001597102"/>
    </source>
</evidence>
<keyword evidence="2" id="KW-1185">Reference proteome</keyword>
<dbReference type="Proteomes" id="UP001597102">
    <property type="component" value="Unassembled WGS sequence"/>
</dbReference>
<dbReference type="InterPro" id="IPR038735">
    <property type="entry name" value="MSMEG_1276-like_NTP-PPase_dom"/>
</dbReference>
<organism evidence="1 2">
    <name type="scientific">Methyloligella solikamskensis</name>
    <dbReference type="NCBI Taxonomy" id="1177756"/>
    <lineage>
        <taxon>Bacteria</taxon>
        <taxon>Pseudomonadati</taxon>
        <taxon>Pseudomonadota</taxon>
        <taxon>Alphaproteobacteria</taxon>
        <taxon>Hyphomicrobiales</taxon>
        <taxon>Hyphomicrobiaceae</taxon>
        <taxon>Methyloligella</taxon>
    </lineage>
</organism>
<comment type="caution">
    <text evidence="1">The sequence shown here is derived from an EMBL/GenBank/DDBJ whole genome shotgun (WGS) entry which is preliminary data.</text>
</comment>
<name>A0ABW3JC75_9HYPH</name>
<sequence>MISAASEVFSHAGKHSQDEIALILQKHLKVDSAGHLSNERRISPTRNQWKYETFSPVWGAPEGLNSKFAPPIDDLKSIRGVRGIPHQSLRSVAQWINSKIIPRCHMEWIVSSGALWIVQLDLEWEETDQGKDPADATMVAEGLRPISTASKIFKAFTPGDRTSWPKLKNLEDFDFGTTRSGPRLYFATAEQLQQALATSGPLLETEIDELTAGRAVLRTDLDRTDSGILNLPRTDTVDGRLAVAWLRDTLPLLSERFGSLSGLAVILHAFLPARAAAWAYFDPGTPIAYVDALWGLPDGLQVLPHDSFQVDIRRGRVISQKIRFKPRFLCEAPDGTWRYTEVLRLKGRSQVLSHEEAIEIGLRTASIAEKLGQDAQIMWFVGIPNAYGVDANLPWYRAREKAQQAPRSARRYRPVPVSKQDDLATLPQGDVMIRLDPEAPLIRDDAFLDEVIRIAQARKLPVELQGSLLSHTYYRLSNGGVPVVLAEPYSKYFRTRGRRVFGKLVRDRVPVGIKAGGEHVSEARLASDDALPGLFAKLVEEGQELLQSSDKDSQVEELSDLLEVVRGLAFQAGAEWEKVNQAADRKRETRGGFQERRVLLETSLPKPQADAQLDPREIKLHEFLRVEETGSFASVPIAALVSKQGYASANFELDGQPLVLTLRLSGSRIELRLEEEPSDETNQGDLFSAA</sequence>
<dbReference type="EMBL" id="JBHTJO010000001">
    <property type="protein sequence ID" value="MFD0987841.1"/>
    <property type="molecule type" value="Genomic_DNA"/>
</dbReference>
<gene>
    <name evidence="1" type="ORF">ACFQ2F_12115</name>
</gene>
<evidence type="ECO:0000313" key="1">
    <source>
        <dbReference type="EMBL" id="MFD0987841.1"/>
    </source>
</evidence>
<dbReference type="RefSeq" id="WP_379090194.1">
    <property type="nucleotide sequence ID" value="NZ_JBHTJO010000001.1"/>
</dbReference>